<evidence type="ECO:0000256" key="4">
    <source>
        <dbReference type="SAM" id="Coils"/>
    </source>
</evidence>
<sequence length="584" mass="63431">MRLNLTRKIGGGFAVLLVFTCIVSYIAIRAMYGGIRVSEETATDNMPKLTSLNALLGNLLLGTYNMRVFFETGNETSYAQGQDFLKRASEHFDRFRALSKDFPGETETAFIQQYEKDFSAYNDAVVKGVDVARQTEAATQSMLDSASTSINVMRKLISTMGQTLRGFVEQGNFDAARQYSHNMDDADAIVARVLNVQRDLLVAERRRDVQAFSALEATLAGIDADARKIREHLLLDEYRAMFDTAGRAYADFSNQVRQLVALQIESARLNDTRVASYNAAYEEVRKVTEVLSNRTVEEVGNTYTLLSNSRNVVTAAVAIILLLGICLSITLTRMVTRPLAKTQVFAQAVAHGDLDRELDVTGTDETGLLADDLRLMVATLKQKIAEANRMTEEARQATDRAQVATQQAQEAARQAETAKRDGMMAAAGNLEGSVGIISSASVELSAQIEHASGNAQEIAQRLQEVAAAMNEMTATVQEVAKNSATAASMADQARGQAIVGKDVVRRSLQSTQTLHTLSVKLKNDMGDLQDKTTAITGIMGVISDIADQTNLLALNAAIEAARAGEAGRGFAVVADEVRKLAEKT</sequence>
<dbReference type="Pfam" id="PF00015">
    <property type="entry name" value="MCPsignal"/>
    <property type="match status" value="1"/>
</dbReference>
<protein>
    <submittedName>
        <fullName evidence="8">Methyl-accepting chemotaxis protein</fullName>
    </submittedName>
</protein>
<dbReference type="PROSITE" id="PS50111">
    <property type="entry name" value="CHEMOTAXIS_TRANSDUC_2"/>
    <property type="match status" value="1"/>
</dbReference>
<dbReference type="CDD" id="cd06225">
    <property type="entry name" value="HAMP"/>
    <property type="match status" value="1"/>
</dbReference>
<keyword evidence="5" id="KW-1133">Transmembrane helix</keyword>
<comment type="similarity">
    <text evidence="2">Belongs to the methyl-accepting chemotaxis (MCP) protein family.</text>
</comment>
<dbReference type="SMART" id="SM00304">
    <property type="entry name" value="HAMP"/>
    <property type="match status" value="1"/>
</dbReference>
<keyword evidence="5" id="KW-0472">Membrane</keyword>
<name>A0A9D2HNG5_9BACT</name>
<dbReference type="EMBL" id="DWZD01000036">
    <property type="protein sequence ID" value="HJA78979.1"/>
    <property type="molecule type" value="Genomic_DNA"/>
</dbReference>
<dbReference type="PANTHER" id="PTHR32089:SF112">
    <property type="entry name" value="LYSOZYME-LIKE PROTEIN-RELATED"/>
    <property type="match status" value="1"/>
</dbReference>
<dbReference type="GO" id="GO:0007165">
    <property type="term" value="P:signal transduction"/>
    <property type="evidence" value="ECO:0007669"/>
    <property type="project" value="UniProtKB-KW"/>
</dbReference>
<dbReference type="Gene3D" id="6.10.340.10">
    <property type="match status" value="1"/>
</dbReference>
<feature type="transmembrane region" description="Helical" evidence="5">
    <location>
        <begin position="12"/>
        <end position="32"/>
    </location>
</feature>
<dbReference type="AlphaFoldDB" id="A0A9D2HNG5"/>
<evidence type="ECO:0000256" key="2">
    <source>
        <dbReference type="ARBA" id="ARBA00029447"/>
    </source>
</evidence>
<feature type="coiled-coil region" evidence="4">
    <location>
        <begin position="370"/>
        <end position="421"/>
    </location>
</feature>
<evidence type="ECO:0000256" key="5">
    <source>
        <dbReference type="SAM" id="Phobius"/>
    </source>
</evidence>
<evidence type="ECO:0000256" key="1">
    <source>
        <dbReference type="ARBA" id="ARBA00023224"/>
    </source>
</evidence>
<evidence type="ECO:0000313" key="9">
    <source>
        <dbReference type="Proteomes" id="UP000823821"/>
    </source>
</evidence>
<comment type="caution">
    <text evidence="8">The sequence shown here is derived from an EMBL/GenBank/DDBJ whole genome shotgun (WGS) entry which is preliminary data.</text>
</comment>
<feature type="non-terminal residue" evidence="8">
    <location>
        <position position="584"/>
    </location>
</feature>
<proteinExistence type="inferred from homology"/>
<feature type="domain" description="HAMP" evidence="7">
    <location>
        <begin position="333"/>
        <end position="385"/>
    </location>
</feature>
<reference evidence="8" key="1">
    <citation type="journal article" date="2021" name="PeerJ">
        <title>Extensive microbial diversity within the chicken gut microbiome revealed by metagenomics and culture.</title>
        <authorList>
            <person name="Gilroy R."/>
            <person name="Ravi A."/>
            <person name="Getino M."/>
            <person name="Pursley I."/>
            <person name="Horton D.L."/>
            <person name="Alikhan N.F."/>
            <person name="Baker D."/>
            <person name="Gharbi K."/>
            <person name="Hall N."/>
            <person name="Watson M."/>
            <person name="Adriaenssens E.M."/>
            <person name="Foster-Nyarko E."/>
            <person name="Jarju S."/>
            <person name="Secka A."/>
            <person name="Antonio M."/>
            <person name="Oren A."/>
            <person name="Chaudhuri R.R."/>
            <person name="La Ragione R."/>
            <person name="Hildebrand F."/>
            <person name="Pallen M.J."/>
        </authorList>
    </citation>
    <scope>NUCLEOTIDE SEQUENCE</scope>
    <source>
        <strain evidence="8">5032</strain>
    </source>
</reference>
<keyword evidence="5" id="KW-0812">Transmembrane</keyword>
<evidence type="ECO:0000259" key="6">
    <source>
        <dbReference type="PROSITE" id="PS50111"/>
    </source>
</evidence>
<reference evidence="8" key="2">
    <citation type="submission" date="2021-04" db="EMBL/GenBank/DDBJ databases">
        <authorList>
            <person name="Gilroy R."/>
        </authorList>
    </citation>
    <scope>NUCLEOTIDE SEQUENCE</scope>
    <source>
        <strain evidence="8">5032</strain>
    </source>
</reference>
<dbReference type="PROSITE" id="PS50885">
    <property type="entry name" value="HAMP"/>
    <property type="match status" value="1"/>
</dbReference>
<accession>A0A9D2HNG5</accession>
<dbReference type="GO" id="GO:0016020">
    <property type="term" value="C:membrane"/>
    <property type="evidence" value="ECO:0007669"/>
    <property type="project" value="InterPro"/>
</dbReference>
<dbReference type="Proteomes" id="UP000823821">
    <property type="component" value="Unassembled WGS sequence"/>
</dbReference>
<keyword evidence="1 3" id="KW-0807">Transducer</keyword>
<evidence type="ECO:0000256" key="3">
    <source>
        <dbReference type="PROSITE-ProRule" id="PRU00284"/>
    </source>
</evidence>
<dbReference type="Gene3D" id="1.10.287.950">
    <property type="entry name" value="Methyl-accepting chemotaxis protein"/>
    <property type="match status" value="1"/>
</dbReference>
<dbReference type="SUPFAM" id="SSF58104">
    <property type="entry name" value="Methyl-accepting chemotaxis protein (MCP) signaling domain"/>
    <property type="match status" value="1"/>
</dbReference>
<dbReference type="SMART" id="SM00283">
    <property type="entry name" value="MA"/>
    <property type="match status" value="1"/>
</dbReference>
<dbReference type="PANTHER" id="PTHR32089">
    <property type="entry name" value="METHYL-ACCEPTING CHEMOTAXIS PROTEIN MCPB"/>
    <property type="match status" value="1"/>
</dbReference>
<gene>
    <name evidence="8" type="ORF">H9784_05325</name>
</gene>
<dbReference type="InterPro" id="IPR004089">
    <property type="entry name" value="MCPsignal_dom"/>
</dbReference>
<organism evidence="8 9">
    <name type="scientific">Candidatus Desulfovibrio intestinavium</name>
    <dbReference type="NCBI Taxonomy" id="2838534"/>
    <lineage>
        <taxon>Bacteria</taxon>
        <taxon>Pseudomonadati</taxon>
        <taxon>Thermodesulfobacteriota</taxon>
        <taxon>Desulfovibrionia</taxon>
        <taxon>Desulfovibrionales</taxon>
        <taxon>Desulfovibrionaceae</taxon>
        <taxon>Desulfovibrio</taxon>
    </lineage>
</organism>
<keyword evidence="4" id="KW-0175">Coiled coil</keyword>
<dbReference type="InterPro" id="IPR003660">
    <property type="entry name" value="HAMP_dom"/>
</dbReference>
<evidence type="ECO:0000313" key="8">
    <source>
        <dbReference type="EMBL" id="HJA78979.1"/>
    </source>
</evidence>
<evidence type="ECO:0000259" key="7">
    <source>
        <dbReference type="PROSITE" id="PS50885"/>
    </source>
</evidence>
<feature type="domain" description="Methyl-accepting transducer" evidence="6">
    <location>
        <begin position="433"/>
        <end position="584"/>
    </location>
</feature>
<dbReference type="Pfam" id="PF00672">
    <property type="entry name" value="HAMP"/>
    <property type="match status" value="1"/>
</dbReference>
<feature type="transmembrane region" description="Helical" evidence="5">
    <location>
        <begin position="312"/>
        <end position="331"/>
    </location>
</feature>